<dbReference type="PANTHER" id="PTHR47977">
    <property type="entry name" value="RAS-RELATED PROTEIN RAB"/>
    <property type="match status" value="1"/>
</dbReference>
<dbReference type="PROSITE" id="PS51421">
    <property type="entry name" value="RAS"/>
    <property type="match status" value="1"/>
</dbReference>
<name>A0AAW2ZQK4_9EUKA</name>
<organism evidence="4 5">
    <name type="scientific">Acrasis kona</name>
    <dbReference type="NCBI Taxonomy" id="1008807"/>
    <lineage>
        <taxon>Eukaryota</taxon>
        <taxon>Discoba</taxon>
        <taxon>Heterolobosea</taxon>
        <taxon>Tetramitia</taxon>
        <taxon>Eutetramitia</taxon>
        <taxon>Acrasidae</taxon>
        <taxon>Acrasis</taxon>
    </lineage>
</organism>
<protein>
    <submittedName>
        <fullName evidence="4">Ras-related protein Rab</fullName>
    </submittedName>
</protein>
<dbReference type="SMART" id="SM00173">
    <property type="entry name" value="RAS"/>
    <property type="match status" value="1"/>
</dbReference>
<keyword evidence="5" id="KW-1185">Reference proteome</keyword>
<dbReference type="PROSITE" id="PS51419">
    <property type="entry name" value="RAB"/>
    <property type="match status" value="1"/>
</dbReference>
<dbReference type="InterPro" id="IPR050227">
    <property type="entry name" value="Rab"/>
</dbReference>
<dbReference type="NCBIfam" id="TIGR00231">
    <property type="entry name" value="small_GTP"/>
    <property type="match status" value="1"/>
</dbReference>
<dbReference type="InterPro" id="IPR005225">
    <property type="entry name" value="Small_GTP-bd"/>
</dbReference>
<evidence type="ECO:0000256" key="3">
    <source>
        <dbReference type="SAM" id="MobiDB-lite"/>
    </source>
</evidence>
<proteinExistence type="predicted"/>
<accession>A0AAW2ZQK4</accession>
<reference evidence="4 5" key="1">
    <citation type="submission" date="2024-03" db="EMBL/GenBank/DDBJ databases">
        <title>The Acrasis kona genome and developmental transcriptomes reveal deep origins of eukaryotic multicellular pathways.</title>
        <authorList>
            <person name="Sheikh S."/>
            <person name="Fu C.-J."/>
            <person name="Brown M.W."/>
            <person name="Baldauf S.L."/>
        </authorList>
    </citation>
    <scope>NUCLEOTIDE SEQUENCE [LARGE SCALE GENOMIC DNA]</scope>
    <source>
        <strain evidence="4 5">ATCC MYA-3509</strain>
    </source>
</reference>
<dbReference type="GO" id="GO:0003924">
    <property type="term" value="F:GTPase activity"/>
    <property type="evidence" value="ECO:0007669"/>
    <property type="project" value="InterPro"/>
</dbReference>
<dbReference type="EMBL" id="JAOPGA020001779">
    <property type="protein sequence ID" value="KAL0491258.1"/>
    <property type="molecule type" value="Genomic_DNA"/>
</dbReference>
<evidence type="ECO:0000256" key="1">
    <source>
        <dbReference type="ARBA" id="ARBA00022741"/>
    </source>
</evidence>
<evidence type="ECO:0000313" key="5">
    <source>
        <dbReference type="Proteomes" id="UP001431209"/>
    </source>
</evidence>
<dbReference type="AlphaFoldDB" id="A0AAW2ZQK4"/>
<dbReference type="InterPro" id="IPR027417">
    <property type="entry name" value="P-loop_NTPase"/>
</dbReference>
<dbReference type="SMART" id="SM00175">
    <property type="entry name" value="RAB"/>
    <property type="match status" value="1"/>
</dbReference>
<feature type="region of interest" description="Disordered" evidence="3">
    <location>
        <begin position="1"/>
        <end position="32"/>
    </location>
</feature>
<dbReference type="PRINTS" id="PR00449">
    <property type="entry name" value="RASTRNSFRMNG"/>
</dbReference>
<dbReference type="SUPFAM" id="SSF52540">
    <property type="entry name" value="P-loop containing nucleoside triphosphate hydrolases"/>
    <property type="match status" value="1"/>
</dbReference>
<dbReference type="Gene3D" id="3.40.50.300">
    <property type="entry name" value="P-loop containing nucleotide triphosphate hydrolases"/>
    <property type="match status" value="1"/>
</dbReference>
<dbReference type="GO" id="GO:0005525">
    <property type="term" value="F:GTP binding"/>
    <property type="evidence" value="ECO:0007669"/>
    <property type="project" value="UniProtKB-KW"/>
</dbReference>
<dbReference type="SMART" id="SM00174">
    <property type="entry name" value="RHO"/>
    <property type="match status" value="1"/>
</dbReference>
<evidence type="ECO:0000256" key="2">
    <source>
        <dbReference type="ARBA" id="ARBA00023134"/>
    </source>
</evidence>
<gene>
    <name evidence="4" type="ORF">AKO1_009942</name>
</gene>
<dbReference type="CDD" id="cd00154">
    <property type="entry name" value="Rab"/>
    <property type="match status" value="1"/>
</dbReference>
<dbReference type="FunFam" id="3.40.50.300:FF:001447">
    <property type="entry name" value="Ras-related protein Rab-1B"/>
    <property type="match status" value="1"/>
</dbReference>
<dbReference type="Proteomes" id="UP001431209">
    <property type="component" value="Unassembled WGS sequence"/>
</dbReference>
<dbReference type="Pfam" id="PF00071">
    <property type="entry name" value="Ras"/>
    <property type="match status" value="1"/>
</dbReference>
<comment type="caution">
    <text evidence="4">The sequence shown here is derived from an EMBL/GenBank/DDBJ whole genome shotgun (WGS) entry which is preliminary data.</text>
</comment>
<keyword evidence="2" id="KW-0342">GTP-binding</keyword>
<evidence type="ECO:0000313" key="4">
    <source>
        <dbReference type="EMBL" id="KAL0491258.1"/>
    </source>
</evidence>
<keyword evidence="1" id="KW-0547">Nucleotide-binding</keyword>
<dbReference type="InterPro" id="IPR001806">
    <property type="entry name" value="Small_GTPase"/>
</dbReference>
<sequence length="219" mass="24964">MGNLCGAEGDYETQNDQSFNDDYPSNVPSSSETGDYDFSIKIVLVGAQGTGKSSIINRFESESFKEQYKKTIGMDFSSRLITLQNGRRIQLQIWDASGALEHDNPERFVYYNNAHGLILAYDITNLKSFKILQQSYDEFLSYTSETGQHTLKMIIGNKIDNDARREVPYHLGEDYAINLGALFYETSCLTGQNVEHAIYSFNAEISNYFSQFVNKYHDR</sequence>